<sequence>MVTIYQDDKLEVAVFEQAKQGNACSGDAHTVIHRSDYAVCAVIDGLGSGEGALQSATTALGVVEAHHHKSVEQIVELCNDSLSNQRGAVLTVIKVDYKRKEVRYCNFGNVGFIMYLPDGRTIQPIPARGYLSGKKRPLDESSFLYMKDSIFLLYSDGVKKRPMKEKLMKLTSPKAISDTFVSNDCFASDDVTLLVGKLH</sequence>
<dbReference type="Pfam" id="PF07228">
    <property type="entry name" value="SpoIIE"/>
    <property type="match status" value="1"/>
</dbReference>
<evidence type="ECO:0000259" key="1">
    <source>
        <dbReference type="SMART" id="SM00331"/>
    </source>
</evidence>
<accession>A0A9X2CWX9</accession>
<dbReference type="Proteomes" id="UP001139150">
    <property type="component" value="Unassembled WGS sequence"/>
</dbReference>
<dbReference type="InterPro" id="IPR039248">
    <property type="entry name" value="Ptase_RsbX"/>
</dbReference>
<dbReference type="SMART" id="SM00331">
    <property type="entry name" value="PP2C_SIG"/>
    <property type="match status" value="1"/>
</dbReference>
<dbReference type="EMBL" id="JAKRYL010000034">
    <property type="protein sequence ID" value="MCL7749627.1"/>
    <property type="molecule type" value="Genomic_DNA"/>
</dbReference>
<dbReference type="AlphaFoldDB" id="A0A9X2CWX9"/>
<evidence type="ECO:0000313" key="2">
    <source>
        <dbReference type="EMBL" id="MCL7749627.1"/>
    </source>
</evidence>
<evidence type="ECO:0000313" key="3">
    <source>
        <dbReference type="Proteomes" id="UP001139150"/>
    </source>
</evidence>
<dbReference type="RefSeq" id="WP_250098486.1">
    <property type="nucleotide sequence ID" value="NZ_JAKRYL010000034.1"/>
</dbReference>
<organism evidence="2 3">
    <name type="scientific">Halalkalibacter alkaliphilus</name>
    <dbReference type="NCBI Taxonomy" id="2917993"/>
    <lineage>
        <taxon>Bacteria</taxon>
        <taxon>Bacillati</taxon>
        <taxon>Bacillota</taxon>
        <taxon>Bacilli</taxon>
        <taxon>Bacillales</taxon>
        <taxon>Bacillaceae</taxon>
        <taxon>Halalkalibacter</taxon>
    </lineage>
</organism>
<dbReference type="Gene3D" id="3.60.40.10">
    <property type="entry name" value="PPM-type phosphatase domain"/>
    <property type="match status" value="1"/>
</dbReference>
<gene>
    <name evidence="2" type="ORF">MF646_21140</name>
</gene>
<proteinExistence type="predicted"/>
<dbReference type="PANTHER" id="PTHR35801">
    <property type="entry name" value="PHOSPHOSERINE PHOSPHATASE RSBX"/>
    <property type="match status" value="1"/>
</dbReference>
<dbReference type="InterPro" id="IPR001932">
    <property type="entry name" value="PPM-type_phosphatase-like_dom"/>
</dbReference>
<protein>
    <submittedName>
        <fullName evidence="2">SpoIIE family protein phosphatase</fullName>
    </submittedName>
</protein>
<comment type="caution">
    <text evidence="2">The sequence shown here is derived from an EMBL/GenBank/DDBJ whole genome shotgun (WGS) entry which is preliminary data.</text>
</comment>
<name>A0A9X2CWX9_9BACI</name>
<dbReference type="SUPFAM" id="SSF81606">
    <property type="entry name" value="PP2C-like"/>
    <property type="match status" value="1"/>
</dbReference>
<dbReference type="InterPro" id="IPR036457">
    <property type="entry name" value="PPM-type-like_dom_sf"/>
</dbReference>
<reference evidence="2" key="1">
    <citation type="submission" date="2022-02" db="EMBL/GenBank/DDBJ databases">
        <title>Halalkalibacter sp. nov. isolated from Lonar Lake, India.</title>
        <authorList>
            <person name="Joshi A."/>
            <person name="Thite S."/>
            <person name="Lodha T."/>
        </authorList>
    </citation>
    <scope>NUCLEOTIDE SEQUENCE</scope>
    <source>
        <strain evidence="2">MEB205</strain>
    </source>
</reference>
<dbReference type="PANTHER" id="PTHR35801:SF1">
    <property type="entry name" value="PHOSPHOSERINE PHOSPHATASE RSBX"/>
    <property type="match status" value="1"/>
</dbReference>
<feature type="domain" description="PPM-type phosphatase" evidence="1">
    <location>
        <begin position="9"/>
        <end position="198"/>
    </location>
</feature>
<keyword evidence="3" id="KW-1185">Reference proteome</keyword>